<protein>
    <submittedName>
        <fullName evidence="1">Uncharacterized protein</fullName>
    </submittedName>
</protein>
<gene>
    <name evidence="1" type="ORF">PILCRDRAFT_93321</name>
</gene>
<evidence type="ECO:0000313" key="1">
    <source>
        <dbReference type="EMBL" id="KIM72772.1"/>
    </source>
</evidence>
<keyword evidence="2" id="KW-1185">Reference proteome</keyword>
<dbReference type="HOGENOM" id="CLU_1579134_0_0_1"/>
<reference evidence="1 2" key="1">
    <citation type="submission" date="2014-04" db="EMBL/GenBank/DDBJ databases">
        <authorList>
            <consortium name="DOE Joint Genome Institute"/>
            <person name="Kuo A."/>
            <person name="Tarkka M."/>
            <person name="Buscot F."/>
            <person name="Kohler A."/>
            <person name="Nagy L.G."/>
            <person name="Floudas D."/>
            <person name="Copeland A."/>
            <person name="Barry K.W."/>
            <person name="Cichocki N."/>
            <person name="Veneault-Fourrey C."/>
            <person name="LaButti K."/>
            <person name="Lindquist E.A."/>
            <person name="Lipzen A."/>
            <person name="Lundell T."/>
            <person name="Morin E."/>
            <person name="Murat C."/>
            <person name="Sun H."/>
            <person name="Tunlid A."/>
            <person name="Henrissat B."/>
            <person name="Grigoriev I.V."/>
            <person name="Hibbett D.S."/>
            <person name="Martin F."/>
            <person name="Nordberg H.P."/>
            <person name="Cantor M.N."/>
            <person name="Hua S.X."/>
        </authorList>
    </citation>
    <scope>NUCLEOTIDE SEQUENCE [LARGE SCALE GENOMIC DNA]</scope>
    <source>
        <strain evidence="1 2">F 1598</strain>
    </source>
</reference>
<name>A0A0C3B634_PILCF</name>
<dbReference type="Proteomes" id="UP000054166">
    <property type="component" value="Unassembled WGS sequence"/>
</dbReference>
<accession>A0A0C3B634</accession>
<organism evidence="1 2">
    <name type="scientific">Piloderma croceum (strain F 1598)</name>
    <dbReference type="NCBI Taxonomy" id="765440"/>
    <lineage>
        <taxon>Eukaryota</taxon>
        <taxon>Fungi</taxon>
        <taxon>Dikarya</taxon>
        <taxon>Basidiomycota</taxon>
        <taxon>Agaricomycotina</taxon>
        <taxon>Agaricomycetes</taxon>
        <taxon>Agaricomycetidae</taxon>
        <taxon>Atheliales</taxon>
        <taxon>Atheliaceae</taxon>
        <taxon>Piloderma</taxon>
    </lineage>
</organism>
<sequence>MPNIMKKLVKGTFGTWAAFCTAVKAVSDDEIDNAIAKEKQISAVEDESKRLQAQLQAQQSPRAPLRTTFGGFNINYLSANMKDMVHYPNTPEGQTAYQAQYKGGDKYAPYLLMPGTLSVGVGYIIRTSRNNTPTAPKPANVQYVAATPEYLAYLSQYKEEQGNGDRPMV</sequence>
<dbReference type="InParanoid" id="A0A0C3B634"/>
<dbReference type="EMBL" id="KN833107">
    <property type="protein sequence ID" value="KIM72772.1"/>
    <property type="molecule type" value="Genomic_DNA"/>
</dbReference>
<evidence type="ECO:0000313" key="2">
    <source>
        <dbReference type="Proteomes" id="UP000054166"/>
    </source>
</evidence>
<reference evidence="2" key="2">
    <citation type="submission" date="2015-01" db="EMBL/GenBank/DDBJ databases">
        <title>Evolutionary Origins and Diversification of the Mycorrhizal Mutualists.</title>
        <authorList>
            <consortium name="DOE Joint Genome Institute"/>
            <consortium name="Mycorrhizal Genomics Consortium"/>
            <person name="Kohler A."/>
            <person name="Kuo A."/>
            <person name="Nagy L.G."/>
            <person name="Floudas D."/>
            <person name="Copeland A."/>
            <person name="Barry K.W."/>
            <person name="Cichocki N."/>
            <person name="Veneault-Fourrey C."/>
            <person name="LaButti K."/>
            <person name="Lindquist E.A."/>
            <person name="Lipzen A."/>
            <person name="Lundell T."/>
            <person name="Morin E."/>
            <person name="Murat C."/>
            <person name="Riley R."/>
            <person name="Ohm R."/>
            <person name="Sun H."/>
            <person name="Tunlid A."/>
            <person name="Henrissat B."/>
            <person name="Grigoriev I.V."/>
            <person name="Hibbett D.S."/>
            <person name="Martin F."/>
        </authorList>
    </citation>
    <scope>NUCLEOTIDE SEQUENCE [LARGE SCALE GENOMIC DNA]</scope>
    <source>
        <strain evidence="2">F 1598</strain>
    </source>
</reference>
<proteinExistence type="predicted"/>
<dbReference type="AlphaFoldDB" id="A0A0C3B634"/>